<dbReference type="OrthoDB" id="9791262at2"/>
<accession>A0A517YEI2</accession>
<dbReference type="Gene3D" id="2.60.120.620">
    <property type="entry name" value="q2cbj1_9rhob like domain"/>
    <property type="match status" value="1"/>
</dbReference>
<gene>
    <name evidence="2" type="ORF">ETAA8_37300</name>
</gene>
<name>A0A517YEI2_9BACT</name>
<reference evidence="2 3" key="1">
    <citation type="submission" date="2019-02" db="EMBL/GenBank/DDBJ databases">
        <title>Deep-cultivation of Planctomycetes and their phenomic and genomic characterization uncovers novel biology.</title>
        <authorList>
            <person name="Wiegand S."/>
            <person name="Jogler M."/>
            <person name="Boedeker C."/>
            <person name="Pinto D."/>
            <person name="Vollmers J."/>
            <person name="Rivas-Marin E."/>
            <person name="Kohn T."/>
            <person name="Peeters S.H."/>
            <person name="Heuer A."/>
            <person name="Rast P."/>
            <person name="Oberbeckmann S."/>
            <person name="Bunk B."/>
            <person name="Jeske O."/>
            <person name="Meyerdierks A."/>
            <person name="Storesund J.E."/>
            <person name="Kallscheuer N."/>
            <person name="Luecker S."/>
            <person name="Lage O.M."/>
            <person name="Pohl T."/>
            <person name="Merkel B.J."/>
            <person name="Hornburger P."/>
            <person name="Mueller R.-W."/>
            <person name="Bruemmer F."/>
            <person name="Labrenz M."/>
            <person name="Spormann A.M."/>
            <person name="Op den Camp H."/>
            <person name="Overmann J."/>
            <person name="Amann R."/>
            <person name="Jetten M.S.M."/>
            <person name="Mascher T."/>
            <person name="Medema M.H."/>
            <person name="Devos D.P."/>
            <person name="Kaster A.-K."/>
            <person name="Ovreas L."/>
            <person name="Rohde M."/>
            <person name="Galperin M.Y."/>
            <person name="Jogler C."/>
        </authorList>
    </citation>
    <scope>NUCLEOTIDE SEQUENCE [LARGE SCALE GENOMIC DNA]</scope>
    <source>
        <strain evidence="2 3">ETA_A8</strain>
    </source>
</reference>
<dbReference type="GO" id="GO:0016706">
    <property type="term" value="F:2-oxoglutarate-dependent dioxygenase activity"/>
    <property type="evidence" value="ECO:0007669"/>
    <property type="project" value="UniProtKB-ARBA"/>
</dbReference>
<dbReference type="PANTHER" id="PTHR20883:SF48">
    <property type="entry name" value="ECTOINE DIOXYGENASE"/>
    <property type="match status" value="1"/>
</dbReference>
<sequence>MNSISDFDPQKYAADFERDGYFICEAVLPFSQLNALAQAIENVPSGEEVRKKQNVYGIRNLLEVCPEVCSLANQPAVRQFATAVLGSNAFAVRAIFFDKVPGSNWSLFWHQDNVIAVQEKREVPGYIAWSHKAGIWQVQPPAEVLARMVAVRVHLDECGEENGPLRVLPGSHRFGWLDEELDAWKARVPEVVCAVGRGGIVSMCPLTLHASARSVAAQHRRVIHIEYAATDLPGGLEWKHRVRPELS</sequence>
<dbReference type="InterPro" id="IPR008775">
    <property type="entry name" value="Phytyl_CoA_dOase-like"/>
</dbReference>
<dbReference type="KEGG" id="aagg:ETAA8_37300"/>
<dbReference type="RefSeq" id="WP_145091230.1">
    <property type="nucleotide sequence ID" value="NZ_CP036274.1"/>
</dbReference>
<evidence type="ECO:0000313" key="2">
    <source>
        <dbReference type="EMBL" id="QDU28627.1"/>
    </source>
</evidence>
<protein>
    <submittedName>
        <fullName evidence="2">Phytanoyl-CoA dioxygenase (PhyH)</fullName>
    </submittedName>
</protein>
<keyword evidence="2" id="KW-0560">Oxidoreductase</keyword>
<keyword evidence="3" id="KW-1185">Reference proteome</keyword>
<proteinExistence type="predicted"/>
<evidence type="ECO:0000256" key="1">
    <source>
        <dbReference type="ARBA" id="ARBA00001954"/>
    </source>
</evidence>
<dbReference type="Proteomes" id="UP000315017">
    <property type="component" value="Chromosome"/>
</dbReference>
<dbReference type="SUPFAM" id="SSF51197">
    <property type="entry name" value="Clavaminate synthase-like"/>
    <property type="match status" value="1"/>
</dbReference>
<dbReference type="PANTHER" id="PTHR20883">
    <property type="entry name" value="PHYTANOYL-COA DIOXYGENASE DOMAIN CONTAINING 1"/>
    <property type="match status" value="1"/>
</dbReference>
<dbReference type="Pfam" id="PF05721">
    <property type="entry name" value="PhyH"/>
    <property type="match status" value="1"/>
</dbReference>
<keyword evidence="2" id="KW-0223">Dioxygenase</keyword>
<evidence type="ECO:0000313" key="3">
    <source>
        <dbReference type="Proteomes" id="UP000315017"/>
    </source>
</evidence>
<dbReference type="EMBL" id="CP036274">
    <property type="protein sequence ID" value="QDU28627.1"/>
    <property type="molecule type" value="Genomic_DNA"/>
</dbReference>
<dbReference type="AlphaFoldDB" id="A0A517YEI2"/>
<dbReference type="GO" id="GO:0005506">
    <property type="term" value="F:iron ion binding"/>
    <property type="evidence" value="ECO:0007669"/>
    <property type="project" value="UniProtKB-ARBA"/>
</dbReference>
<comment type="cofactor">
    <cofactor evidence="1">
        <name>Fe(2+)</name>
        <dbReference type="ChEBI" id="CHEBI:29033"/>
    </cofactor>
</comment>
<organism evidence="2 3">
    <name type="scientific">Anatilimnocola aggregata</name>
    <dbReference type="NCBI Taxonomy" id="2528021"/>
    <lineage>
        <taxon>Bacteria</taxon>
        <taxon>Pseudomonadati</taxon>
        <taxon>Planctomycetota</taxon>
        <taxon>Planctomycetia</taxon>
        <taxon>Pirellulales</taxon>
        <taxon>Pirellulaceae</taxon>
        <taxon>Anatilimnocola</taxon>
    </lineage>
</organism>